<evidence type="ECO:0000256" key="6">
    <source>
        <dbReference type="ARBA" id="ARBA00022781"/>
    </source>
</evidence>
<keyword evidence="4 11" id="KW-0138">CF(0)</keyword>
<feature type="transmembrane region" description="Helical" evidence="11">
    <location>
        <begin position="349"/>
        <end position="370"/>
    </location>
</feature>
<feature type="transmembrane region" description="Helical" evidence="11">
    <location>
        <begin position="242"/>
        <end position="259"/>
    </location>
</feature>
<dbReference type="HAMAP" id="MF_01393">
    <property type="entry name" value="ATP_synth_a_bact"/>
    <property type="match status" value="1"/>
</dbReference>
<evidence type="ECO:0000256" key="10">
    <source>
        <dbReference type="ARBA" id="ARBA00023310"/>
    </source>
</evidence>
<dbReference type="NCBIfam" id="TIGR01131">
    <property type="entry name" value="ATP_synt_6_or_A"/>
    <property type="match status" value="1"/>
</dbReference>
<evidence type="ECO:0000256" key="7">
    <source>
        <dbReference type="ARBA" id="ARBA00022989"/>
    </source>
</evidence>
<dbReference type="InterPro" id="IPR000568">
    <property type="entry name" value="ATP_synth_F0_asu"/>
</dbReference>
<keyword evidence="3 11" id="KW-0813">Transport</keyword>
<dbReference type="PANTHER" id="PTHR11410:SF0">
    <property type="entry name" value="ATP SYNTHASE SUBUNIT A"/>
    <property type="match status" value="1"/>
</dbReference>
<dbReference type="EMBL" id="DYVS01000240">
    <property type="protein sequence ID" value="HJF71653.1"/>
    <property type="molecule type" value="Genomic_DNA"/>
</dbReference>
<dbReference type="PRINTS" id="PR00123">
    <property type="entry name" value="ATPASEA"/>
</dbReference>
<keyword evidence="10 11" id="KW-0066">ATP synthesis</keyword>
<comment type="similarity">
    <text evidence="2 11 12">Belongs to the ATPase A chain family.</text>
</comment>
<dbReference type="GO" id="GO:0005886">
    <property type="term" value="C:plasma membrane"/>
    <property type="evidence" value="ECO:0007669"/>
    <property type="project" value="UniProtKB-SubCell"/>
</dbReference>
<keyword evidence="8 11" id="KW-0406">Ion transport</keyword>
<proteinExistence type="inferred from homology"/>
<evidence type="ECO:0000313" key="14">
    <source>
        <dbReference type="Proteomes" id="UP000742098"/>
    </source>
</evidence>
<keyword evidence="9 11" id="KW-0472">Membrane</keyword>
<comment type="caution">
    <text evidence="13">The sequence shown here is derived from an EMBL/GenBank/DDBJ whole genome shotgun (WGS) entry which is preliminary data.</text>
</comment>
<keyword evidence="6 11" id="KW-0375">Hydrogen ion transport</keyword>
<evidence type="ECO:0000256" key="12">
    <source>
        <dbReference type="RuleBase" id="RU000483"/>
    </source>
</evidence>
<dbReference type="Proteomes" id="UP000742098">
    <property type="component" value="Unassembled WGS sequence"/>
</dbReference>
<comment type="function">
    <text evidence="11 12">Key component of the proton channel; it plays a direct role in the translocation of protons across the membrane.</text>
</comment>
<feature type="transmembrane region" description="Helical" evidence="11">
    <location>
        <begin position="207"/>
        <end position="230"/>
    </location>
</feature>
<evidence type="ECO:0000256" key="9">
    <source>
        <dbReference type="ARBA" id="ARBA00023136"/>
    </source>
</evidence>
<accession>A0A921H6B9</accession>
<keyword evidence="7 11" id="KW-1133">Transmembrane helix</keyword>
<name>A0A921H6B9_9BACT</name>
<evidence type="ECO:0000313" key="13">
    <source>
        <dbReference type="EMBL" id="HJF71653.1"/>
    </source>
</evidence>
<dbReference type="InterPro" id="IPR045083">
    <property type="entry name" value="ATP_synth_F0_asu_bact/mt"/>
</dbReference>
<dbReference type="GO" id="GO:0045259">
    <property type="term" value="C:proton-transporting ATP synthase complex"/>
    <property type="evidence" value="ECO:0007669"/>
    <property type="project" value="UniProtKB-KW"/>
</dbReference>
<dbReference type="AlphaFoldDB" id="A0A921H6B9"/>
<evidence type="ECO:0000256" key="8">
    <source>
        <dbReference type="ARBA" id="ARBA00023065"/>
    </source>
</evidence>
<dbReference type="GO" id="GO:0046933">
    <property type="term" value="F:proton-transporting ATP synthase activity, rotational mechanism"/>
    <property type="evidence" value="ECO:0007669"/>
    <property type="project" value="UniProtKB-UniRule"/>
</dbReference>
<dbReference type="InterPro" id="IPR035908">
    <property type="entry name" value="F0_ATP_A_sf"/>
</dbReference>
<evidence type="ECO:0000256" key="5">
    <source>
        <dbReference type="ARBA" id="ARBA00022692"/>
    </source>
</evidence>
<feature type="transmembrane region" description="Helical" evidence="11">
    <location>
        <begin position="148"/>
        <end position="169"/>
    </location>
</feature>
<evidence type="ECO:0000256" key="1">
    <source>
        <dbReference type="ARBA" id="ARBA00004141"/>
    </source>
</evidence>
<evidence type="ECO:0000256" key="4">
    <source>
        <dbReference type="ARBA" id="ARBA00022547"/>
    </source>
</evidence>
<dbReference type="PANTHER" id="PTHR11410">
    <property type="entry name" value="ATP SYNTHASE SUBUNIT A"/>
    <property type="match status" value="1"/>
</dbReference>
<evidence type="ECO:0000256" key="2">
    <source>
        <dbReference type="ARBA" id="ARBA00006810"/>
    </source>
</evidence>
<dbReference type="CDD" id="cd00310">
    <property type="entry name" value="ATP-synt_Fo_a_6"/>
    <property type="match status" value="1"/>
</dbReference>
<organism evidence="13 14">
    <name type="scientific">Butyricimonas virosa</name>
    <dbReference type="NCBI Taxonomy" id="544645"/>
    <lineage>
        <taxon>Bacteria</taxon>
        <taxon>Pseudomonadati</taxon>
        <taxon>Bacteroidota</taxon>
        <taxon>Bacteroidia</taxon>
        <taxon>Bacteroidales</taxon>
        <taxon>Odoribacteraceae</taxon>
        <taxon>Butyricimonas</taxon>
    </lineage>
</organism>
<comment type="subcellular location">
    <subcellularLocation>
        <location evidence="11 12">Cell membrane</location>
        <topology evidence="11 12">Multi-pass membrane protein</topology>
    </subcellularLocation>
    <subcellularLocation>
        <location evidence="1">Membrane</location>
        <topology evidence="1">Multi-pass membrane protein</topology>
    </subcellularLocation>
</comment>
<evidence type="ECO:0000256" key="11">
    <source>
        <dbReference type="HAMAP-Rule" id="MF_01393"/>
    </source>
</evidence>
<dbReference type="SUPFAM" id="SSF81336">
    <property type="entry name" value="F1F0 ATP synthase subunit A"/>
    <property type="match status" value="1"/>
</dbReference>
<reference evidence="13" key="2">
    <citation type="submission" date="2021-09" db="EMBL/GenBank/DDBJ databases">
        <authorList>
            <person name="Gilroy R."/>
        </authorList>
    </citation>
    <scope>NUCLEOTIDE SEQUENCE</scope>
    <source>
        <strain evidence="13">6966</strain>
    </source>
</reference>
<gene>
    <name evidence="11 13" type="primary">atpB</name>
    <name evidence="13" type="ORF">K8V05_12945</name>
</gene>
<sequence length="377" mass="41902">MKNDLKYILLTLVLLVGTLTTGAVGMFVTGVSGEESQQVEDEIAVRVDSVMQQEEREDKAFDPKKTIFEHLGDEYGWTIIGEVTIPLPVIVRDNGGKWYFFSSSRLVDGKTYKGFHIAGEGAYEGKVVGVDVTGNEYRPYDFSITKNAFSVMISGLITMLIVFSLVRFYKKKKFKAPRKGMGGLEMIVEMLYKEVIVSVLGKESKRYAPYLLTLFFFIFVSNMMGLIAVFPGGANVMGNMSITLVLALCTFVVINVSGTKEYWKEIFWPDVPMGLKCPVPLLPVIEIFGVFTKPVALMIRLFANMLGGHLIVLVLISLIFLFSVMGQVVLGVTTVFSVLFAVFMNLIHVLIGFIQAYVFMLLSTIFIGLARVGKVKS</sequence>
<reference evidence="13" key="1">
    <citation type="journal article" date="2021" name="PeerJ">
        <title>Extensive microbial diversity within the chicken gut microbiome revealed by metagenomics and culture.</title>
        <authorList>
            <person name="Gilroy R."/>
            <person name="Ravi A."/>
            <person name="Getino M."/>
            <person name="Pursley I."/>
            <person name="Horton D.L."/>
            <person name="Alikhan N.F."/>
            <person name="Baker D."/>
            <person name="Gharbi K."/>
            <person name="Hall N."/>
            <person name="Watson M."/>
            <person name="Adriaenssens E.M."/>
            <person name="Foster-Nyarko E."/>
            <person name="Jarju S."/>
            <person name="Secka A."/>
            <person name="Antonio M."/>
            <person name="Oren A."/>
            <person name="Chaudhuri R.R."/>
            <person name="La Ragione R."/>
            <person name="Hildebrand F."/>
            <person name="Pallen M.J."/>
        </authorList>
    </citation>
    <scope>NUCLEOTIDE SEQUENCE</scope>
    <source>
        <strain evidence="13">6966</strain>
    </source>
</reference>
<keyword evidence="5 11" id="KW-0812">Transmembrane</keyword>
<dbReference type="Gene3D" id="1.20.120.220">
    <property type="entry name" value="ATP synthase, F0 complex, subunit A"/>
    <property type="match status" value="1"/>
</dbReference>
<dbReference type="Pfam" id="PF00119">
    <property type="entry name" value="ATP-synt_A"/>
    <property type="match status" value="1"/>
</dbReference>
<keyword evidence="11" id="KW-1003">Cell membrane</keyword>
<evidence type="ECO:0000256" key="3">
    <source>
        <dbReference type="ARBA" id="ARBA00022448"/>
    </source>
</evidence>
<feature type="transmembrane region" description="Helical" evidence="11">
    <location>
        <begin position="310"/>
        <end position="343"/>
    </location>
</feature>
<protein>
    <recommendedName>
        <fullName evidence="11 12">ATP synthase subunit a</fullName>
    </recommendedName>
    <alternativeName>
        <fullName evidence="11">ATP synthase F0 sector subunit a</fullName>
    </alternativeName>
    <alternativeName>
        <fullName evidence="11">F-ATPase subunit 6</fullName>
    </alternativeName>
</protein>